<evidence type="ECO:0000313" key="1">
    <source>
        <dbReference type="EMBL" id="CAG8595040.1"/>
    </source>
</evidence>
<dbReference type="Proteomes" id="UP000789860">
    <property type="component" value="Unassembled WGS sequence"/>
</dbReference>
<organism evidence="1 2">
    <name type="scientific">Scutellospora calospora</name>
    <dbReference type="NCBI Taxonomy" id="85575"/>
    <lineage>
        <taxon>Eukaryota</taxon>
        <taxon>Fungi</taxon>
        <taxon>Fungi incertae sedis</taxon>
        <taxon>Mucoromycota</taxon>
        <taxon>Glomeromycotina</taxon>
        <taxon>Glomeromycetes</taxon>
        <taxon>Diversisporales</taxon>
        <taxon>Gigasporaceae</taxon>
        <taxon>Scutellospora</taxon>
    </lineage>
</organism>
<keyword evidence="2" id="KW-1185">Reference proteome</keyword>
<name>A0ACA9MNP1_9GLOM</name>
<comment type="caution">
    <text evidence="1">The sequence shown here is derived from an EMBL/GenBank/DDBJ whole genome shotgun (WGS) entry which is preliminary data.</text>
</comment>
<sequence>SIEFRKKQKDLRLLREKQRTAKENNYQENFSSENPYINDMQISSEPTETSPAEISETSSQDIDSSNEDNLAKTTTEIASENVTKEADKPHLTKTIENSDSEKDNNMEEITFNIVISKKCKKKNSPKDSSSSSE</sequence>
<reference evidence="1" key="1">
    <citation type="submission" date="2021-06" db="EMBL/GenBank/DDBJ databases">
        <authorList>
            <person name="Kallberg Y."/>
            <person name="Tangrot J."/>
            <person name="Rosling A."/>
        </authorList>
    </citation>
    <scope>NUCLEOTIDE SEQUENCE</scope>
    <source>
        <strain evidence="1">AU212A</strain>
    </source>
</reference>
<protein>
    <submittedName>
        <fullName evidence="1">2277_t:CDS:1</fullName>
    </submittedName>
</protein>
<feature type="non-terminal residue" evidence="1">
    <location>
        <position position="1"/>
    </location>
</feature>
<proteinExistence type="predicted"/>
<dbReference type="EMBL" id="CAJVPM010013458">
    <property type="protein sequence ID" value="CAG8595040.1"/>
    <property type="molecule type" value="Genomic_DNA"/>
</dbReference>
<evidence type="ECO:0000313" key="2">
    <source>
        <dbReference type="Proteomes" id="UP000789860"/>
    </source>
</evidence>
<gene>
    <name evidence="1" type="ORF">SCALOS_LOCUS6720</name>
</gene>
<accession>A0ACA9MNP1</accession>